<reference evidence="1" key="1">
    <citation type="submission" date="2021-12" db="EMBL/GenBank/DDBJ databases">
        <authorList>
            <person name="Martin H S."/>
        </authorList>
    </citation>
    <scope>NUCLEOTIDE SEQUENCE</scope>
</reference>
<name>A0A8J9UZF6_9NEOP</name>
<organism evidence="1 2">
    <name type="scientific">Brenthis ino</name>
    <name type="common">lesser marbled fritillary</name>
    <dbReference type="NCBI Taxonomy" id="405034"/>
    <lineage>
        <taxon>Eukaryota</taxon>
        <taxon>Metazoa</taxon>
        <taxon>Ecdysozoa</taxon>
        <taxon>Arthropoda</taxon>
        <taxon>Hexapoda</taxon>
        <taxon>Insecta</taxon>
        <taxon>Pterygota</taxon>
        <taxon>Neoptera</taxon>
        <taxon>Endopterygota</taxon>
        <taxon>Lepidoptera</taxon>
        <taxon>Glossata</taxon>
        <taxon>Ditrysia</taxon>
        <taxon>Papilionoidea</taxon>
        <taxon>Nymphalidae</taxon>
        <taxon>Heliconiinae</taxon>
        <taxon>Argynnini</taxon>
        <taxon>Brenthis</taxon>
    </lineage>
</organism>
<evidence type="ECO:0000313" key="2">
    <source>
        <dbReference type="Proteomes" id="UP000838878"/>
    </source>
</evidence>
<dbReference type="EMBL" id="OV170228">
    <property type="protein sequence ID" value="CAH0729321.1"/>
    <property type="molecule type" value="Genomic_DNA"/>
</dbReference>
<gene>
    <name evidence="1" type="ORF">BINO364_LOCUS14430</name>
</gene>
<keyword evidence="2" id="KW-1185">Reference proteome</keyword>
<evidence type="ECO:0000313" key="1">
    <source>
        <dbReference type="EMBL" id="CAH0729321.1"/>
    </source>
</evidence>
<feature type="non-terminal residue" evidence="1">
    <location>
        <position position="71"/>
    </location>
</feature>
<dbReference type="Proteomes" id="UP000838878">
    <property type="component" value="Chromosome 8"/>
</dbReference>
<proteinExistence type="predicted"/>
<accession>A0A8J9UZF6</accession>
<protein>
    <submittedName>
        <fullName evidence="1">Uncharacterized protein</fullName>
    </submittedName>
</protein>
<dbReference type="AlphaFoldDB" id="A0A8J9UZF6"/>
<sequence>MELVVSQVLECEVVNHSNDILEQSDNLKFPDEAIHNSLQRATRGKAKQPINAYRHVNERKQYIILCYGVVV</sequence>